<dbReference type="OrthoDB" id="40118at2759"/>
<dbReference type="PANTHER" id="PTHR48051">
    <property type="match status" value="1"/>
</dbReference>
<evidence type="ECO:0000256" key="1">
    <source>
        <dbReference type="ARBA" id="ARBA00022614"/>
    </source>
</evidence>
<name>A0A5E4MMB7_9HEMI</name>
<accession>A0A5E4MMB7</accession>
<protein>
    <submittedName>
        <fullName evidence="3">Leucine-rich repeat,Leucine-rich repeat domain, L domain-like</fullName>
    </submittedName>
</protein>
<dbReference type="Gene3D" id="3.80.10.10">
    <property type="entry name" value="Ribonuclease Inhibitor"/>
    <property type="match status" value="1"/>
</dbReference>
<keyword evidence="4" id="KW-1185">Reference proteome</keyword>
<dbReference type="InterPro" id="IPR032675">
    <property type="entry name" value="LRR_dom_sf"/>
</dbReference>
<keyword evidence="2" id="KW-0677">Repeat</keyword>
<dbReference type="InterPro" id="IPR050216">
    <property type="entry name" value="LRR_domain-containing"/>
</dbReference>
<dbReference type="Pfam" id="PF13855">
    <property type="entry name" value="LRR_8"/>
    <property type="match status" value="1"/>
</dbReference>
<dbReference type="SUPFAM" id="SSF52075">
    <property type="entry name" value="Outer arm dynein light chain 1"/>
    <property type="match status" value="1"/>
</dbReference>
<dbReference type="PANTHER" id="PTHR48051:SF54">
    <property type="entry name" value="LEUCINE-RICH REPEAT-CONTAINING PROTEIN"/>
    <property type="match status" value="1"/>
</dbReference>
<gene>
    <name evidence="3" type="ORF">CINCED_3A004569</name>
</gene>
<dbReference type="GO" id="GO:0005737">
    <property type="term" value="C:cytoplasm"/>
    <property type="evidence" value="ECO:0007669"/>
    <property type="project" value="TreeGrafter"/>
</dbReference>
<organism evidence="3 4">
    <name type="scientific">Cinara cedri</name>
    <dbReference type="NCBI Taxonomy" id="506608"/>
    <lineage>
        <taxon>Eukaryota</taxon>
        <taxon>Metazoa</taxon>
        <taxon>Ecdysozoa</taxon>
        <taxon>Arthropoda</taxon>
        <taxon>Hexapoda</taxon>
        <taxon>Insecta</taxon>
        <taxon>Pterygota</taxon>
        <taxon>Neoptera</taxon>
        <taxon>Paraneoptera</taxon>
        <taxon>Hemiptera</taxon>
        <taxon>Sternorrhyncha</taxon>
        <taxon>Aphidomorpha</taxon>
        <taxon>Aphidoidea</taxon>
        <taxon>Aphididae</taxon>
        <taxon>Lachninae</taxon>
        <taxon>Cinara</taxon>
    </lineage>
</organism>
<proteinExistence type="predicted"/>
<dbReference type="EMBL" id="CABPRJ010000950">
    <property type="protein sequence ID" value="VVC31508.1"/>
    <property type="molecule type" value="Genomic_DNA"/>
</dbReference>
<dbReference type="Proteomes" id="UP000325440">
    <property type="component" value="Unassembled WGS sequence"/>
</dbReference>
<dbReference type="InterPro" id="IPR001611">
    <property type="entry name" value="Leu-rich_rpt"/>
</dbReference>
<reference evidence="3 4" key="1">
    <citation type="submission" date="2019-08" db="EMBL/GenBank/DDBJ databases">
        <authorList>
            <person name="Alioto T."/>
            <person name="Alioto T."/>
            <person name="Gomez Garrido J."/>
        </authorList>
    </citation>
    <scope>NUCLEOTIDE SEQUENCE [LARGE SCALE GENOMIC DNA]</scope>
</reference>
<evidence type="ECO:0000313" key="3">
    <source>
        <dbReference type="EMBL" id="VVC31508.1"/>
    </source>
</evidence>
<sequence>MVISHSLIQEIGYFVRYLYLDNNNIRTLPNELFINCKQLLWLDLRCNRVRQLPDGIKEHQNLQVLLLGKNDIMQLPITLGSLPKLRELQVTGNPLDYPDGNTVKKGSKYLIRFLQEKWKNSQSNSKIIQFDNEINTMITSKSLLMERYSWPMIFLTNWNSDHLVTDRDIRIKELERLFLEKQKIILEKQEKLLQSYKNDETLKVWRDKAKQLQLFENSYKLKNYRGLDIPFGVSKEFSKMMSRETYRKESIGNIDYKKTFKSTAVKPFDFDLEMSDIYKVLTDITISNMENNNKDEINLSKPSIIDLEIQKLHNIQKRIAQLKSHIK</sequence>
<evidence type="ECO:0000256" key="2">
    <source>
        <dbReference type="ARBA" id="ARBA00022737"/>
    </source>
</evidence>
<evidence type="ECO:0000313" key="4">
    <source>
        <dbReference type="Proteomes" id="UP000325440"/>
    </source>
</evidence>
<dbReference type="AlphaFoldDB" id="A0A5E4MMB7"/>
<keyword evidence="1" id="KW-0433">Leucine-rich repeat</keyword>